<dbReference type="InterPro" id="IPR032710">
    <property type="entry name" value="NTF2-like_dom_sf"/>
</dbReference>
<dbReference type="EnsemblBacteria" id="CAA14748">
    <property type="protein sequence ID" value="CAA14748"/>
    <property type="gene ID" value="CAA14748"/>
</dbReference>
<evidence type="ECO:0000259" key="6">
    <source>
        <dbReference type="Pfam" id="PF04335"/>
    </source>
</evidence>
<evidence type="ECO:0000256" key="3">
    <source>
        <dbReference type="ARBA" id="ARBA00022989"/>
    </source>
</evidence>
<dbReference type="SUPFAM" id="SSF54427">
    <property type="entry name" value="NTF2-like"/>
    <property type="match status" value="1"/>
</dbReference>
<sequence length="247" mass="28980">MIELKHNKLDYNLVIMDQLTNAIKEYIKSGEYFIDARKWYNFKYILPLSHRSFLFLTCIIFTLLLTLICLNINILLPIHKKVGYLIKDDSEKQATITNTKHSTLANPYIAVANIMLQNYVKQREKYNYDTLKEQFTFIKNASTSIVYMQFANFMNIDNSLSPVIRYQKLYRRSINIISINNINNNEATVTFESLAQNNTGEILENMLWEARIGFIMDSISTSTLQDMTFNFTVTSYKLKLLRNKNQQ</sequence>
<keyword evidence="2 5" id="KW-0812">Transmembrane</keyword>
<dbReference type="Gene3D" id="3.10.450.230">
    <property type="entry name" value="VirB8 protein"/>
    <property type="match status" value="1"/>
</dbReference>
<dbReference type="OrthoDB" id="7161678at2"/>
<name>Q9ZDP0_RICPR</name>
<keyword evidence="4 5" id="KW-0472">Membrane</keyword>
<gene>
    <name evidence="7" type="ordered locus">RP287</name>
</gene>
<feature type="transmembrane region" description="Helical" evidence="5">
    <location>
        <begin position="53"/>
        <end position="76"/>
    </location>
</feature>
<dbReference type="PATRIC" id="fig|272947.5.peg.294"/>
<proteinExistence type="predicted"/>
<evidence type="ECO:0000313" key="7">
    <source>
        <dbReference type="EMBL" id="CAA14748.1"/>
    </source>
</evidence>
<dbReference type="Proteomes" id="UP000002480">
    <property type="component" value="Chromosome"/>
</dbReference>
<dbReference type="STRING" id="272947.gene:17555368"/>
<dbReference type="AlphaFoldDB" id="Q9ZDP0"/>
<dbReference type="GO" id="GO:0016020">
    <property type="term" value="C:membrane"/>
    <property type="evidence" value="ECO:0007669"/>
    <property type="project" value="UniProtKB-SubCell"/>
</dbReference>
<evidence type="ECO:0000256" key="1">
    <source>
        <dbReference type="ARBA" id="ARBA00004167"/>
    </source>
</evidence>
<dbReference type="PIR" id="B71684">
    <property type="entry name" value="B71684"/>
</dbReference>
<evidence type="ECO:0000256" key="4">
    <source>
        <dbReference type="ARBA" id="ARBA00023136"/>
    </source>
</evidence>
<reference evidence="7 8" key="1">
    <citation type="journal article" date="1998" name="Nature">
        <title>The genome sequence of Rickettsia prowazekii and the origin of mitochondria.</title>
        <authorList>
            <person name="Andersson S.G.E."/>
            <person name="Zomorodipour A."/>
            <person name="Andersson J.O."/>
            <person name="Sicheritz-Ponten T."/>
            <person name="Alsmark U.C.M."/>
            <person name="Podowski R.M."/>
            <person name="Naeslund A.K."/>
            <person name="Eriksson A.S."/>
            <person name="Winkler H.H."/>
            <person name="Kurland C.G."/>
        </authorList>
    </citation>
    <scope>NUCLEOTIDE SEQUENCE [LARGE SCALE GENOMIC DNA]</scope>
    <source>
        <strain evidence="7 8">Madrid E</strain>
    </source>
</reference>
<keyword evidence="8" id="KW-1185">Reference proteome</keyword>
<dbReference type="HOGENOM" id="CLU_105348_0_0_5"/>
<dbReference type="CDD" id="cd16424">
    <property type="entry name" value="VirB8"/>
    <property type="match status" value="1"/>
</dbReference>
<evidence type="ECO:0000256" key="5">
    <source>
        <dbReference type="SAM" id="Phobius"/>
    </source>
</evidence>
<dbReference type="KEGG" id="rpr:RP287"/>
<dbReference type="eggNOG" id="COG3736">
    <property type="taxonomic scope" value="Bacteria"/>
</dbReference>
<feature type="domain" description="Bacterial virulence protein VirB8" evidence="6">
    <location>
        <begin position="36"/>
        <end position="236"/>
    </location>
</feature>
<evidence type="ECO:0000313" key="8">
    <source>
        <dbReference type="Proteomes" id="UP000002480"/>
    </source>
</evidence>
<accession>Q9ZDP0</accession>
<evidence type="ECO:0000256" key="2">
    <source>
        <dbReference type="ARBA" id="ARBA00022692"/>
    </source>
</evidence>
<dbReference type="EMBL" id="AJ235271">
    <property type="protein sequence ID" value="CAA14748.1"/>
    <property type="molecule type" value="Genomic_DNA"/>
</dbReference>
<dbReference type="InterPro" id="IPR007430">
    <property type="entry name" value="VirB8"/>
</dbReference>
<comment type="subcellular location">
    <subcellularLocation>
        <location evidence="1">Membrane</location>
        <topology evidence="1">Single-pass membrane protein</topology>
    </subcellularLocation>
</comment>
<protein>
    <submittedName>
        <fullName evidence="7">VIRB8 PROTEIN (VirB8)</fullName>
    </submittedName>
</protein>
<organism evidence="7 8">
    <name type="scientific">Rickettsia prowazekii (strain Madrid E)</name>
    <dbReference type="NCBI Taxonomy" id="272947"/>
    <lineage>
        <taxon>Bacteria</taxon>
        <taxon>Pseudomonadati</taxon>
        <taxon>Pseudomonadota</taxon>
        <taxon>Alphaproteobacteria</taxon>
        <taxon>Rickettsiales</taxon>
        <taxon>Rickettsiaceae</taxon>
        <taxon>Rickettsieae</taxon>
        <taxon>Rickettsia</taxon>
        <taxon>typhus group</taxon>
    </lineage>
</organism>
<dbReference type="Pfam" id="PF04335">
    <property type="entry name" value="VirB8"/>
    <property type="match status" value="1"/>
</dbReference>
<keyword evidence="3 5" id="KW-1133">Transmembrane helix</keyword>